<dbReference type="AlphaFoldDB" id="A0A5Y4W6H5"/>
<accession>A0A5Y4W6H5</accession>
<proteinExistence type="predicted"/>
<sequence>MENSETSYSWLGKFTTVKQECPTCGNESPEYLKECPHCGRQKCNHCDMGDDTACMNCEGEQNE</sequence>
<name>A0A5Y4W6H5_SALER</name>
<dbReference type="EMBL" id="AAJBBI010000142">
    <property type="protein sequence ID" value="ECK2445875.1"/>
    <property type="molecule type" value="Genomic_DNA"/>
</dbReference>
<reference evidence="1" key="1">
    <citation type="submission" date="2019-07" db="EMBL/GenBank/DDBJ databases">
        <authorList>
            <consortium name="NARMS: The National Antimicrobial Resistance Monitoring System"/>
        </authorList>
    </citation>
    <scope>NUCLEOTIDE SEQUENCE</scope>
    <source>
        <strain evidence="1">FSIS11922883</strain>
    </source>
</reference>
<organism evidence="1">
    <name type="scientific">Salmonella enterica</name>
    <name type="common">Salmonella choleraesuis</name>
    <dbReference type="NCBI Taxonomy" id="28901"/>
    <lineage>
        <taxon>Bacteria</taxon>
        <taxon>Pseudomonadati</taxon>
        <taxon>Pseudomonadota</taxon>
        <taxon>Gammaproteobacteria</taxon>
        <taxon>Enterobacterales</taxon>
        <taxon>Enterobacteriaceae</taxon>
        <taxon>Salmonella</taxon>
    </lineage>
</organism>
<evidence type="ECO:0008006" key="2">
    <source>
        <dbReference type="Google" id="ProtNLM"/>
    </source>
</evidence>
<protein>
    <recommendedName>
        <fullName evidence="2">Mu prophage protein</fullName>
    </recommendedName>
</protein>
<comment type="caution">
    <text evidence="1">The sequence shown here is derived from an EMBL/GenBank/DDBJ whole genome shotgun (WGS) entry which is preliminary data.</text>
</comment>
<gene>
    <name evidence="1" type="ORF">FQX94_23100</name>
</gene>
<evidence type="ECO:0000313" key="1">
    <source>
        <dbReference type="EMBL" id="ECK2445875.1"/>
    </source>
</evidence>